<name>X1I5L5_9ZZZZ</name>
<accession>X1I5L5</accession>
<sequence length="207" mass="23643">MNNVFSRLDDGTIICRRMFRESVKKDDISKIRSKAGKKGAKKRWQNDGKTMAKHGKKNLPLANGNGKTMAKITEVKDSKPSGEKMAKMAASTSSSTSSSTSNQRVGSGAKKAPDPPHLRIKFNHKKKQWQGILDEDLKRCKKTFPDVDVEYHILTRMVDWIISNPRKGRKKNYARFINNWLSDEQEKFDLKNAGKASDEKRAKEWFK</sequence>
<gene>
    <name evidence="2" type="ORF">S03H2_31268</name>
</gene>
<feature type="region of interest" description="Disordered" evidence="1">
    <location>
        <begin position="31"/>
        <end position="118"/>
    </location>
</feature>
<organism evidence="2">
    <name type="scientific">marine sediment metagenome</name>
    <dbReference type="NCBI Taxonomy" id="412755"/>
    <lineage>
        <taxon>unclassified sequences</taxon>
        <taxon>metagenomes</taxon>
        <taxon>ecological metagenomes</taxon>
    </lineage>
</organism>
<feature type="compositionally biased region" description="Basic residues" evidence="1">
    <location>
        <begin position="31"/>
        <end position="43"/>
    </location>
</feature>
<proteinExistence type="predicted"/>
<comment type="caution">
    <text evidence="2">The sequence shown here is derived from an EMBL/GenBank/DDBJ whole genome shotgun (WGS) entry which is preliminary data.</text>
</comment>
<dbReference type="AlphaFoldDB" id="X1I5L5"/>
<dbReference type="EMBL" id="BARU01018952">
    <property type="protein sequence ID" value="GAH61394.1"/>
    <property type="molecule type" value="Genomic_DNA"/>
</dbReference>
<evidence type="ECO:0000256" key="1">
    <source>
        <dbReference type="SAM" id="MobiDB-lite"/>
    </source>
</evidence>
<feature type="compositionally biased region" description="Low complexity" evidence="1">
    <location>
        <begin position="91"/>
        <end position="101"/>
    </location>
</feature>
<feature type="compositionally biased region" description="Basic and acidic residues" evidence="1">
    <location>
        <begin position="73"/>
        <end position="86"/>
    </location>
</feature>
<reference evidence="2" key="1">
    <citation type="journal article" date="2014" name="Front. Microbiol.">
        <title>High frequency of phylogenetically diverse reductive dehalogenase-homologous genes in deep subseafloor sedimentary metagenomes.</title>
        <authorList>
            <person name="Kawai M."/>
            <person name="Futagami T."/>
            <person name="Toyoda A."/>
            <person name="Takaki Y."/>
            <person name="Nishi S."/>
            <person name="Hori S."/>
            <person name="Arai W."/>
            <person name="Tsubouchi T."/>
            <person name="Morono Y."/>
            <person name="Uchiyama I."/>
            <person name="Ito T."/>
            <person name="Fujiyama A."/>
            <person name="Inagaki F."/>
            <person name="Takami H."/>
        </authorList>
    </citation>
    <scope>NUCLEOTIDE SEQUENCE</scope>
    <source>
        <strain evidence="2">Expedition CK06-06</strain>
    </source>
</reference>
<evidence type="ECO:0000313" key="2">
    <source>
        <dbReference type="EMBL" id="GAH61394.1"/>
    </source>
</evidence>
<protein>
    <submittedName>
        <fullName evidence="2">Uncharacterized protein</fullName>
    </submittedName>
</protein>
<feature type="non-terminal residue" evidence="2">
    <location>
        <position position="207"/>
    </location>
</feature>